<comment type="caution">
    <text evidence="1">The sequence shown here is derived from an EMBL/GenBank/DDBJ whole genome shotgun (WGS) entry which is preliminary data.</text>
</comment>
<sequence>MSASQRNDGDPANKLAKSLLRTHLQEHRIMAPLQKGVRIEALFGGRAALPQPARVLVRDHKA</sequence>
<dbReference type="AlphaFoldDB" id="A0A1B7XTG4"/>
<evidence type="ECO:0000313" key="2">
    <source>
        <dbReference type="Proteomes" id="UP000092177"/>
    </source>
</evidence>
<evidence type="ECO:0000313" key="1">
    <source>
        <dbReference type="EMBL" id="OBR03014.1"/>
    </source>
</evidence>
<name>A0A1B7XTG4_COLHI</name>
<protein>
    <submittedName>
        <fullName evidence="1">Fungal specific transcription factor</fullName>
    </submittedName>
</protein>
<accession>A0A1B7XTG4</accession>
<keyword evidence="2" id="KW-1185">Reference proteome</keyword>
<dbReference type="Proteomes" id="UP000092177">
    <property type="component" value="Chromosome 10"/>
</dbReference>
<proteinExistence type="predicted"/>
<organism evidence="1 2">
    <name type="scientific">Colletotrichum higginsianum (strain IMI 349063)</name>
    <name type="common">Crucifer anthracnose fungus</name>
    <dbReference type="NCBI Taxonomy" id="759273"/>
    <lineage>
        <taxon>Eukaryota</taxon>
        <taxon>Fungi</taxon>
        <taxon>Dikarya</taxon>
        <taxon>Ascomycota</taxon>
        <taxon>Pezizomycotina</taxon>
        <taxon>Sordariomycetes</taxon>
        <taxon>Hypocreomycetidae</taxon>
        <taxon>Glomerellales</taxon>
        <taxon>Glomerellaceae</taxon>
        <taxon>Colletotrichum</taxon>
        <taxon>Colletotrichum destructivum species complex</taxon>
    </lineage>
</organism>
<dbReference type="VEuPathDB" id="FungiDB:CH63R_14240"/>
<reference evidence="2" key="1">
    <citation type="journal article" date="2017" name="BMC Genomics">
        <title>Gapless genome assembly of Colletotrichum higginsianum reveals chromosome structure and association of transposable elements with secondary metabolite gene clusters.</title>
        <authorList>
            <person name="Dallery J.-F."/>
            <person name="Lapalu N."/>
            <person name="Zampounis A."/>
            <person name="Pigne S."/>
            <person name="Luyten I."/>
            <person name="Amselem J."/>
            <person name="Wittenberg A.H.J."/>
            <person name="Zhou S."/>
            <person name="de Queiroz M.V."/>
            <person name="Robin G.P."/>
            <person name="Auger A."/>
            <person name="Hainaut M."/>
            <person name="Henrissat B."/>
            <person name="Kim K.-T."/>
            <person name="Lee Y.-H."/>
            <person name="Lespinet O."/>
            <person name="Schwartz D.C."/>
            <person name="Thon M.R."/>
            <person name="O'Connell R.J."/>
        </authorList>
    </citation>
    <scope>NUCLEOTIDE SEQUENCE [LARGE SCALE GENOMIC DNA]</scope>
    <source>
        <strain evidence="2">IMI 349063</strain>
    </source>
</reference>
<dbReference type="RefSeq" id="XP_018151532.1">
    <property type="nucleotide sequence ID" value="XM_018309214.1"/>
</dbReference>
<dbReference type="EMBL" id="LTAN01000010">
    <property type="protein sequence ID" value="OBR03014.1"/>
    <property type="molecule type" value="Genomic_DNA"/>
</dbReference>
<gene>
    <name evidence="1" type="ORF">CH63R_14240</name>
</gene>
<dbReference type="GeneID" id="28873321"/>
<dbReference type="KEGG" id="chig:CH63R_14240"/>